<sequence length="262" mass="27807">MERIVPFHSRQVSRTVAGQTERQSVPVSAFPREVPAVTTPPPEQARAAIIDVDGTLVDSNYFHTVAWWEAFRQAGHKVATRDIHRLIGMSGGNLIERLIGPGHSEEHVSAISDAHATLFATWHDRLRPVPGAADLLRALARRGWRVVLASSARGDDLVALRRAIDADDAILAATDSDQVDSGKPAPDLVEAALEEARVPPGRAHFVGDSVWDVISAARVGVPCTALLSGGVGADELKEAGAAAVYDTPADLLAHLDTSPLAG</sequence>
<evidence type="ECO:0000313" key="3">
    <source>
        <dbReference type="Proteomes" id="UP000480804"/>
    </source>
</evidence>
<dbReference type="InterPro" id="IPR050155">
    <property type="entry name" value="HAD-like_hydrolase_sf"/>
</dbReference>
<gene>
    <name evidence="2" type="ORF">GCM10010227_09390</name>
    <name evidence="1" type="ORF">Sgou_51120</name>
</gene>
<reference evidence="2" key="3">
    <citation type="submission" date="2020-09" db="EMBL/GenBank/DDBJ databases">
        <authorList>
            <person name="Sun Q."/>
            <person name="Ohkuma M."/>
        </authorList>
    </citation>
    <scope>NUCLEOTIDE SEQUENCE</scope>
    <source>
        <strain evidence="2">JCM 4136</strain>
    </source>
</reference>
<reference evidence="2" key="1">
    <citation type="journal article" date="2014" name="Int. J. Syst. Evol. Microbiol.">
        <title>Complete genome sequence of Corynebacterium casei LMG S-19264T (=DSM 44701T), isolated from a smear-ripened cheese.</title>
        <authorList>
            <consortium name="US DOE Joint Genome Institute (JGI-PGF)"/>
            <person name="Walter F."/>
            <person name="Albersmeier A."/>
            <person name="Kalinowski J."/>
            <person name="Ruckert C."/>
        </authorList>
    </citation>
    <scope>NUCLEOTIDE SEQUENCE</scope>
    <source>
        <strain evidence="2">JCM 4136</strain>
    </source>
</reference>
<dbReference type="SFLD" id="SFLDS00003">
    <property type="entry name" value="Haloacid_Dehalogenase"/>
    <property type="match status" value="1"/>
</dbReference>
<dbReference type="EMBL" id="BLLO01000025">
    <property type="protein sequence ID" value="GFH80442.1"/>
    <property type="molecule type" value="Genomic_DNA"/>
</dbReference>
<proteinExistence type="predicted"/>
<evidence type="ECO:0000313" key="1">
    <source>
        <dbReference type="EMBL" id="GFH80442.1"/>
    </source>
</evidence>
<dbReference type="Proteomes" id="UP000480804">
    <property type="component" value="Unassembled WGS sequence"/>
</dbReference>
<dbReference type="EMBL" id="BMSC01000002">
    <property type="protein sequence ID" value="GGU58359.1"/>
    <property type="molecule type" value="Genomic_DNA"/>
</dbReference>
<protein>
    <submittedName>
        <fullName evidence="2">Haloacid dehalogenase</fullName>
    </submittedName>
</protein>
<dbReference type="SUPFAM" id="SSF56784">
    <property type="entry name" value="HAD-like"/>
    <property type="match status" value="1"/>
</dbReference>
<dbReference type="GO" id="GO:0006281">
    <property type="term" value="P:DNA repair"/>
    <property type="evidence" value="ECO:0007669"/>
    <property type="project" value="TreeGrafter"/>
</dbReference>
<keyword evidence="3" id="KW-1185">Reference proteome</keyword>
<reference evidence="1 3" key="2">
    <citation type="submission" date="2020-02" db="EMBL/GenBank/DDBJ databases">
        <title>Whole genome shotgun sequence of Streptomyces gougerotii NBRC 13043.</title>
        <authorList>
            <person name="Ichikawa N."/>
            <person name="Komaki H."/>
            <person name="Tamura T."/>
        </authorList>
    </citation>
    <scope>NUCLEOTIDE SEQUENCE [LARGE SCALE GENOMIC DNA]</scope>
    <source>
        <strain evidence="1 3">NBRC 13043</strain>
    </source>
</reference>
<dbReference type="GO" id="GO:0005829">
    <property type="term" value="C:cytosol"/>
    <property type="evidence" value="ECO:0007669"/>
    <property type="project" value="TreeGrafter"/>
</dbReference>
<dbReference type="InterPro" id="IPR023198">
    <property type="entry name" value="PGP-like_dom2"/>
</dbReference>
<dbReference type="SFLD" id="SFLDG01129">
    <property type="entry name" value="C1.5:_HAD__Beta-PGM__Phosphata"/>
    <property type="match status" value="1"/>
</dbReference>
<dbReference type="AlphaFoldDB" id="A0A8H9HIL2"/>
<name>A0A8H9HIL2_9ACTN</name>
<dbReference type="Proteomes" id="UP000660975">
    <property type="component" value="Unassembled WGS sequence"/>
</dbReference>
<evidence type="ECO:0000313" key="2">
    <source>
        <dbReference type="EMBL" id="GGU58359.1"/>
    </source>
</evidence>
<dbReference type="PANTHER" id="PTHR43434:SF16">
    <property type="entry name" value="BLL8046 PROTEIN"/>
    <property type="match status" value="1"/>
</dbReference>
<dbReference type="Pfam" id="PF00702">
    <property type="entry name" value="Hydrolase"/>
    <property type="match status" value="1"/>
</dbReference>
<dbReference type="Gene3D" id="1.10.150.240">
    <property type="entry name" value="Putative phosphatase, domain 2"/>
    <property type="match status" value="1"/>
</dbReference>
<dbReference type="Gene3D" id="3.40.50.1000">
    <property type="entry name" value="HAD superfamily/HAD-like"/>
    <property type="match status" value="1"/>
</dbReference>
<dbReference type="InterPro" id="IPR023214">
    <property type="entry name" value="HAD_sf"/>
</dbReference>
<dbReference type="PANTHER" id="PTHR43434">
    <property type="entry name" value="PHOSPHOGLYCOLATE PHOSPHATASE"/>
    <property type="match status" value="1"/>
</dbReference>
<accession>A0A8H9HIL2</accession>
<dbReference type="GO" id="GO:0008967">
    <property type="term" value="F:phosphoglycolate phosphatase activity"/>
    <property type="evidence" value="ECO:0007669"/>
    <property type="project" value="TreeGrafter"/>
</dbReference>
<organism evidence="2 4">
    <name type="scientific">Streptomyces gougerotii</name>
    <dbReference type="NCBI Taxonomy" id="53448"/>
    <lineage>
        <taxon>Bacteria</taxon>
        <taxon>Bacillati</taxon>
        <taxon>Actinomycetota</taxon>
        <taxon>Actinomycetes</taxon>
        <taxon>Kitasatosporales</taxon>
        <taxon>Streptomycetaceae</taxon>
        <taxon>Streptomyces</taxon>
        <taxon>Streptomyces diastaticus group</taxon>
    </lineage>
</organism>
<dbReference type="InterPro" id="IPR036412">
    <property type="entry name" value="HAD-like_sf"/>
</dbReference>
<comment type="caution">
    <text evidence="2">The sequence shown here is derived from an EMBL/GenBank/DDBJ whole genome shotgun (WGS) entry which is preliminary data.</text>
</comment>
<evidence type="ECO:0000313" key="4">
    <source>
        <dbReference type="Proteomes" id="UP000660975"/>
    </source>
</evidence>